<gene>
    <name evidence="10" type="ORF">EG68_08972</name>
</gene>
<name>A0A8S9YC47_9TREM</name>
<dbReference type="Gene3D" id="3.30.70.330">
    <property type="match status" value="2"/>
</dbReference>
<keyword evidence="6" id="KW-0539">Nucleus</keyword>
<evidence type="ECO:0000256" key="1">
    <source>
        <dbReference type="ARBA" id="ARBA00004123"/>
    </source>
</evidence>
<feature type="region of interest" description="Disordered" evidence="8">
    <location>
        <begin position="601"/>
        <end position="683"/>
    </location>
</feature>
<dbReference type="InterPro" id="IPR035979">
    <property type="entry name" value="RBD_domain_sf"/>
</dbReference>
<dbReference type="InterPro" id="IPR012677">
    <property type="entry name" value="Nucleotide-bd_a/b_plait_sf"/>
</dbReference>
<dbReference type="InterPro" id="IPR003107">
    <property type="entry name" value="HAT"/>
</dbReference>
<dbReference type="PANTHER" id="PTHR17204">
    <property type="entry name" value="PRE-MRNA PROCESSING PROTEIN PRP39-RELATED"/>
    <property type="match status" value="1"/>
</dbReference>
<keyword evidence="3" id="KW-0677">Repeat</keyword>
<dbReference type="GO" id="GO:0005634">
    <property type="term" value="C:nucleus"/>
    <property type="evidence" value="ECO:0007669"/>
    <property type="project" value="UniProtKB-SubCell"/>
</dbReference>
<keyword evidence="4 7" id="KW-0694">RNA-binding</keyword>
<dbReference type="SUPFAM" id="SSF48452">
    <property type="entry name" value="TPR-like"/>
    <property type="match status" value="1"/>
</dbReference>
<feature type="region of interest" description="Disordered" evidence="8">
    <location>
        <begin position="936"/>
        <end position="969"/>
    </location>
</feature>
<comment type="subcellular location">
    <subcellularLocation>
        <location evidence="1">Nucleus</location>
    </subcellularLocation>
</comment>
<dbReference type="Gene3D" id="1.25.40.10">
    <property type="entry name" value="Tetratricopeptide repeat domain"/>
    <property type="match status" value="2"/>
</dbReference>
<evidence type="ECO:0000256" key="8">
    <source>
        <dbReference type="SAM" id="MobiDB-lite"/>
    </source>
</evidence>
<evidence type="ECO:0000256" key="7">
    <source>
        <dbReference type="PROSITE-ProRule" id="PRU00176"/>
    </source>
</evidence>
<evidence type="ECO:0000256" key="6">
    <source>
        <dbReference type="ARBA" id="ARBA00023242"/>
    </source>
</evidence>
<feature type="compositionally biased region" description="Basic and acidic residues" evidence="8">
    <location>
        <begin position="654"/>
        <end position="670"/>
    </location>
</feature>
<dbReference type="InterPro" id="IPR000504">
    <property type="entry name" value="RRM_dom"/>
</dbReference>
<dbReference type="Pfam" id="PF00076">
    <property type="entry name" value="RRM_1"/>
    <property type="match status" value="2"/>
</dbReference>
<dbReference type="EMBL" id="JTDE01021619">
    <property type="protein sequence ID" value="KAF7232693.1"/>
    <property type="molecule type" value="Genomic_DNA"/>
</dbReference>
<dbReference type="GO" id="GO:0003723">
    <property type="term" value="F:RNA binding"/>
    <property type="evidence" value="ECO:0007669"/>
    <property type="project" value="UniProtKB-UniRule"/>
</dbReference>
<keyword evidence="2" id="KW-0507">mRNA processing</keyword>
<sequence length="969" mass="109024">MTNESLSESSDSSSGSDGDDYGDDEHKLREEVTALRLQLENFPTSYELHAKLINSLRKLGNLDELNAARENMNVMYPLSPKLWLDWIEDERKIALSDDEKRKVEGLFKRAVEDYDDPSIWQEYCLFAIGNLQPGSAESIRATEHTFETALSHQGLNVAAANSLWEMYRDLQLVLVGQQNSSSVQLTEDRLKCIDKLYRRQLRLPLLAMESTLEAYEEFLKHSGSNLYPQPDQASSLVPPDCMKEYEKAKTQLSLLLPFEERIEAALTGPQTDSVVAWEAYLDWIVSYPRDEPSDGGPKRKSKPLAEEFPPNHICCLFERAVTAHCLQATIWLRFVNYLEDKLPSDRQRLLHVLARSVRNCPWSVDLWLHYALVSELWVNDELLQTASNGLENHVDRPALERTAFAKVEVVFEAALSAGLEQQPDLMKIWLAYCDYRLRRLMSAQSSTAQWDEQLNNLRSTFERANQELYRLFTYKADPDGLLVQYEALVEAKYAGDMGRARSAWSRLMQQSGNGSQSRFWLAYLQFERNYGDSKHIFRLCRMAVNSISSATEADHAFPTLLRLAGEAALTVTQMHELVMRIRTRRVELAKRAAIEEAKFSDNGSLNTKSQRAATRGAIPGEKKTKKRAHSTTDSAPVISKKAKPSESEQLSDEQSEHPIKPRTAPDENVKRSNSHGLSVAHDSTKDDRTVFVSNLDYSVSDDELRATFESCGTISSIRLVRDYAGRSKGYAYVEFSDTLAVPLALAKDRQPVASETTPASDEIEFARPMFVSQCDPTRTKVSGFHYTVGRQEPQKLFVRNLDRHVTKQTLEQIFGEHGKVVSVRLACYRNGAPKGHAYIEFSNANEASRALIATDGLLLQSKRIAVAISNPPVRKSTASGTPADSTTSKQAVSQNVSDVRDFRVPSTPADIGSSQRTHSRTQLAFLPRAINLHAMSSASEIEDKDDSKVSESSESVTKSNADFRKMFLS</sequence>
<dbReference type="AlphaFoldDB" id="A0A8S9YC47"/>
<evidence type="ECO:0000256" key="3">
    <source>
        <dbReference type="ARBA" id="ARBA00022737"/>
    </source>
</evidence>
<evidence type="ECO:0000313" key="10">
    <source>
        <dbReference type="EMBL" id="KAF7232693.1"/>
    </source>
</evidence>
<dbReference type="InterPro" id="IPR011990">
    <property type="entry name" value="TPR-like_helical_dom_sf"/>
</dbReference>
<dbReference type="CDD" id="cd12391">
    <property type="entry name" value="RRM1_SART3"/>
    <property type="match status" value="1"/>
</dbReference>
<dbReference type="Proteomes" id="UP000822476">
    <property type="component" value="Unassembled WGS sequence"/>
</dbReference>
<dbReference type="InterPro" id="IPR034217">
    <property type="entry name" value="SART3_RRM1"/>
</dbReference>
<dbReference type="Pfam" id="PF05843">
    <property type="entry name" value="Suf"/>
    <property type="match status" value="1"/>
</dbReference>
<protein>
    <recommendedName>
        <fullName evidence="9">RRM domain-containing protein</fullName>
    </recommendedName>
</protein>
<feature type="compositionally biased region" description="Low complexity" evidence="8">
    <location>
        <begin position="1"/>
        <end position="16"/>
    </location>
</feature>
<evidence type="ECO:0000256" key="4">
    <source>
        <dbReference type="ARBA" id="ARBA00022884"/>
    </source>
</evidence>
<evidence type="ECO:0000256" key="2">
    <source>
        <dbReference type="ARBA" id="ARBA00022664"/>
    </source>
</evidence>
<evidence type="ECO:0000256" key="5">
    <source>
        <dbReference type="ARBA" id="ARBA00023187"/>
    </source>
</evidence>
<reference evidence="10" key="1">
    <citation type="submission" date="2019-07" db="EMBL/GenBank/DDBJ databases">
        <title>Annotation for the trematode Paragonimus miyazaki's.</title>
        <authorList>
            <person name="Choi Y.-J."/>
        </authorList>
    </citation>
    <scope>NUCLEOTIDE SEQUENCE</scope>
    <source>
        <strain evidence="10">Japan</strain>
    </source>
</reference>
<feature type="domain" description="RRM" evidence="9">
    <location>
        <begin position="794"/>
        <end position="871"/>
    </location>
</feature>
<dbReference type="GO" id="GO:0008380">
    <property type="term" value="P:RNA splicing"/>
    <property type="evidence" value="ECO:0007669"/>
    <property type="project" value="UniProtKB-KW"/>
</dbReference>
<dbReference type="SMART" id="SM00360">
    <property type="entry name" value="RRM"/>
    <property type="match status" value="2"/>
</dbReference>
<feature type="domain" description="RRM" evidence="9">
    <location>
        <begin position="688"/>
        <end position="776"/>
    </location>
</feature>
<dbReference type="SMART" id="SM00386">
    <property type="entry name" value="HAT"/>
    <property type="match status" value="6"/>
</dbReference>
<dbReference type="GO" id="GO:0006397">
    <property type="term" value="P:mRNA processing"/>
    <property type="evidence" value="ECO:0007669"/>
    <property type="project" value="UniProtKB-KW"/>
</dbReference>
<dbReference type="OrthoDB" id="6770331at2759"/>
<accession>A0A8S9YC47</accession>
<dbReference type="PANTHER" id="PTHR17204:SF25">
    <property type="entry name" value="RRM DOMAIN-CONTAINING PROTEIN"/>
    <property type="match status" value="1"/>
</dbReference>
<evidence type="ECO:0000259" key="9">
    <source>
        <dbReference type="PROSITE" id="PS50102"/>
    </source>
</evidence>
<feature type="compositionally biased region" description="Polar residues" evidence="8">
    <location>
        <begin position="601"/>
        <end position="612"/>
    </location>
</feature>
<organism evidence="10 11">
    <name type="scientific">Paragonimus skrjabini miyazakii</name>
    <dbReference type="NCBI Taxonomy" id="59628"/>
    <lineage>
        <taxon>Eukaryota</taxon>
        <taxon>Metazoa</taxon>
        <taxon>Spiralia</taxon>
        <taxon>Lophotrochozoa</taxon>
        <taxon>Platyhelminthes</taxon>
        <taxon>Trematoda</taxon>
        <taxon>Digenea</taxon>
        <taxon>Plagiorchiida</taxon>
        <taxon>Troglotremata</taxon>
        <taxon>Troglotrematidae</taxon>
        <taxon>Paragonimus</taxon>
    </lineage>
</organism>
<feature type="compositionally biased region" description="Polar residues" evidence="8">
    <location>
        <begin position="876"/>
        <end position="897"/>
    </location>
</feature>
<dbReference type="InterPro" id="IPR008669">
    <property type="entry name" value="LSM_interact"/>
</dbReference>
<keyword evidence="11" id="KW-1185">Reference proteome</keyword>
<dbReference type="PROSITE" id="PS50102">
    <property type="entry name" value="RRM"/>
    <property type="match status" value="2"/>
</dbReference>
<feature type="region of interest" description="Disordered" evidence="8">
    <location>
        <begin position="872"/>
        <end position="918"/>
    </location>
</feature>
<comment type="caution">
    <text evidence="10">The sequence shown here is derived from an EMBL/GenBank/DDBJ whole genome shotgun (WGS) entry which is preliminary data.</text>
</comment>
<dbReference type="Pfam" id="PF05391">
    <property type="entry name" value="Lsm_interact"/>
    <property type="match status" value="1"/>
</dbReference>
<feature type="region of interest" description="Disordered" evidence="8">
    <location>
        <begin position="1"/>
        <end position="24"/>
    </location>
</feature>
<dbReference type="SUPFAM" id="SSF54928">
    <property type="entry name" value="RNA-binding domain, RBD"/>
    <property type="match status" value="2"/>
</dbReference>
<dbReference type="InterPro" id="IPR008847">
    <property type="entry name" value="Suf"/>
</dbReference>
<keyword evidence="5" id="KW-0508">mRNA splicing</keyword>
<evidence type="ECO:0000313" key="11">
    <source>
        <dbReference type="Proteomes" id="UP000822476"/>
    </source>
</evidence>
<proteinExistence type="predicted"/>